<dbReference type="CDD" id="cd02909">
    <property type="entry name" value="cupin_pirin_N"/>
    <property type="match status" value="1"/>
</dbReference>
<sequence length="307" mass="32454">MQIMERDVFVINDAVAGFEGAGFPVRRAFAGIDLRLTDPFLMLDHMGAVDYAPGEAKGAPDHPHRGFETVTYLLEGEFEHRDSTGGGGLLRPGDTQWMTAGAGIVHSEMPTHDLLTKGGLLHGTQLWVNLPAANKWADPVYQDLSGQAFGAWTSPDGGDVHIIAGEVDGQKGPGSTHTPITYLHASIPNGGRIQLPWKAGFNGVVYVLEGSGTVGASRVDIQAGQTAVLTAATPVADGVADTIVIHGGASVASSTGRMEVLVMGGAPIREQIAWYGPFVMNTKEEIEQAVTDYQHGRMGVIPPKHDS</sequence>
<dbReference type="PIRSF" id="PIRSF006232">
    <property type="entry name" value="Pirin"/>
    <property type="match status" value="1"/>
</dbReference>
<dbReference type="CDD" id="cd02247">
    <property type="entry name" value="cupin_pirin_C"/>
    <property type="match status" value="1"/>
</dbReference>
<evidence type="ECO:0000313" key="4">
    <source>
        <dbReference type="EMBL" id="CAB4879111.1"/>
    </source>
</evidence>
<gene>
    <name evidence="4" type="ORF">UFOPK3401_01283</name>
</gene>
<dbReference type="InterPro" id="IPR003829">
    <property type="entry name" value="Pirin_N_dom"/>
</dbReference>
<dbReference type="Pfam" id="PF05726">
    <property type="entry name" value="Pirin_C"/>
    <property type="match status" value="1"/>
</dbReference>
<dbReference type="PANTHER" id="PTHR13903">
    <property type="entry name" value="PIRIN-RELATED"/>
    <property type="match status" value="1"/>
</dbReference>
<dbReference type="InterPro" id="IPR012093">
    <property type="entry name" value="Pirin"/>
</dbReference>
<dbReference type="Gene3D" id="2.60.120.10">
    <property type="entry name" value="Jelly Rolls"/>
    <property type="match status" value="2"/>
</dbReference>
<organism evidence="4">
    <name type="scientific">freshwater metagenome</name>
    <dbReference type="NCBI Taxonomy" id="449393"/>
    <lineage>
        <taxon>unclassified sequences</taxon>
        <taxon>metagenomes</taxon>
        <taxon>ecological metagenomes</taxon>
    </lineage>
</organism>
<feature type="domain" description="Pirin C-terminal" evidence="3">
    <location>
        <begin position="182"/>
        <end position="299"/>
    </location>
</feature>
<dbReference type="AlphaFoldDB" id="A0A6J7E971"/>
<accession>A0A6J7E971</accession>
<feature type="domain" description="Pirin N-terminal" evidence="2">
    <location>
        <begin position="23"/>
        <end position="128"/>
    </location>
</feature>
<evidence type="ECO:0000259" key="3">
    <source>
        <dbReference type="Pfam" id="PF05726"/>
    </source>
</evidence>
<evidence type="ECO:0000259" key="2">
    <source>
        <dbReference type="Pfam" id="PF02678"/>
    </source>
</evidence>
<dbReference type="SUPFAM" id="SSF51182">
    <property type="entry name" value="RmlC-like cupins"/>
    <property type="match status" value="1"/>
</dbReference>
<dbReference type="InterPro" id="IPR008778">
    <property type="entry name" value="Pirin_C_dom"/>
</dbReference>
<dbReference type="PANTHER" id="PTHR13903:SF8">
    <property type="entry name" value="PIRIN"/>
    <property type="match status" value="1"/>
</dbReference>
<dbReference type="InterPro" id="IPR011051">
    <property type="entry name" value="RmlC_Cupin_sf"/>
</dbReference>
<protein>
    <submittedName>
        <fullName evidence="4">Unannotated protein</fullName>
    </submittedName>
</protein>
<evidence type="ECO:0000256" key="1">
    <source>
        <dbReference type="ARBA" id="ARBA00008416"/>
    </source>
</evidence>
<proteinExistence type="inferred from homology"/>
<dbReference type="EMBL" id="CAFBLM010000070">
    <property type="protein sequence ID" value="CAB4879111.1"/>
    <property type="molecule type" value="Genomic_DNA"/>
</dbReference>
<dbReference type="Pfam" id="PF02678">
    <property type="entry name" value="Pirin"/>
    <property type="match status" value="1"/>
</dbReference>
<name>A0A6J7E971_9ZZZZ</name>
<dbReference type="InterPro" id="IPR014710">
    <property type="entry name" value="RmlC-like_jellyroll"/>
</dbReference>
<comment type="similarity">
    <text evidence="1">Belongs to the pirin family.</text>
</comment>
<reference evidence="4" key="1">
    <citation type="submission" date="2020-05" db="EMBL/GenBank/DDBJ databases">
        <authorList>
            <person name="Chiriac C."/>
            <person name="Salcher M."/>
            <person name="Ghai R."/>
            <person name="Kavagutti S V."/>
        </authorList>
    </citation>
    <scope>NUCLEOTIDE SEQUENCE</scope>
</reference>